<protein>
    <recommendedName>
        <fullName evidence="3">DUF8173 domain-containing protein</fullName>
    </recommendedName>
</protein>
<dbReference type="AlphaFoldDB" id="A0A7Y0L3E3"/>
<proteinExistence type="predicted"/>
<feature type="transmembrane region" description="Helical" evidence="1">
    <location>
        <begin position="207"/>
        <end position="227"/>
    </location>
</feature>
<evidence type="ECO:0000313" key="5">
    <source>
        <dbReference type="Proteomes" id="UP000533476"/>
    </source>
</evidence>
<keyword evidence="2" id="KW-0732">Signal</keyword>
<feature type="transmembrane region" description="Helical" evidence="1">
    <location>
        <begin position="262"/>
        <end position="283"/>
    </location>
</feature>
<sequence length="288" mass="29568">MKRLAFLLGLLGLLASLIFGFSEGVYAQNVNQSVGNYTVPAGQVFHGNIHVNVGNVTVAGRVDGNVDVNVGNVVVSGTVTGNVDVGTGHISTPGDGRIEGTRSVGLGSAAGSSLAVSGAGSVLSTVGHLGSRVPGFWSRLAGRLLINVVLSVILIAVFPRPLNRMAVEMEDEPVRAGTTGCLSLIGWVIVMVGLAVIIIGIPLTLLLAFLGAVALVFSNAGVVWFIGRRLQQAFRPDQTGLFYASVVSGGVALTIAETIPGVGSLVELAAAALGIGAVVRLWVWKPRI</sequence>
<keyword evidence="5" id="KW-1185">Reference proteome</keyword>
<organism evidence="4 5">
    <name type="scientific">Sulfobacillus harzensis</name>
    <dbReference type="NCBI Taxonomy" id="2729629"/>
    <lineage>
        <taxon>Bacteria</taxon>
        <taxon>Bacillati</taxon>
        <taxon>Bacillota</taxon>
        <taxon>Clostridia</taxon>
        <taxon>Eubacteriales</taxon>
        <taxon>Clostridiales Family XVII. Incertae Sedis</taxon>
        <taxon>Sulfobacillus</taxon>
    </lineage>
</organism>
<feature type="chain" id="PRO_5031112950" description="DUF8173 domain-containing protein" evidence="2">
    <location>
        <begin position="28"/>
        <end position="288"/>
    </location>
</feature>
<keyword evidence="1" id="KW-0812">Transmembrane</keyword>
<keyword evidence="1" id="KW-0472">Membrane</keyword>
<feature type="transmembrane region" description="Helical" evidence="1">
    <location>
        <begin position="179"/>
        <end position="201"/>
    </location>
</feature>
<dbReference type="EMBL" id="JABBVZ010000026">
    <property type="protein sequence ID" value="NMP22602.1"/>
    <property type="molecule type" value="Genomic_DNA"/>
</dbReference>
<name>A0A7Y0L3E3_9FIRM</name>
<evidence type="ECO:0000259" key="3">
    <source>
        <dbReference type="Pfam" id="PF26514"/>
    </source>
</evidence>
<dbReference type="Pfam" id="PF26514">
    <property type="entry name" value="DUF8173"/>
    <property type="match status" value="1"/>
</dbReference>
<dbReference type="RefSeq" id="WP_169099068.1">
    <property type="nucleotide sequence ID" value="NZ_JABBVZ010000026.1"/>
</dbReference>
<dbReference type="Proteomes" id="UP000533476">
    <property type="component" value="Unassembled WGS sequence"/>
</dbReference>
<feature type="transmembrane region" description="Helical" evidence="1">
    <location>
        <begin position="239"/>
        <end position="256"/>
    </location>
</feature>
<comment type="caution">
    <text evidence="4">The sequence shown here is derived from an EMBL/GenBank/DDBJ whole genome shotgun (WGS) entry which is preliminary data.</text>
</comment>
<evidence type="ECO:0000256" key="1">
    <source>
        <dbReference type="SAM" id="Phobius"/>
    </source>
</evidence>
<gene>
    <name evidence="4" type="ORF">HIJ39_09590</name>
</gene>
<feature type="signal peptide" evidence="2">
    <location>
        <begin position="1"/>
        <end position="27"/>
    </location>
</feature>
<feature type="domain" description="DUF8173" evidence="3">
    <location>
        <begin position="112"/>
        <end position="281"/>
    </location>
</feature>
<evidence type="ECO:0000256" key="2">
    <source>
        <dbReference type="SAM" id="SignalP"/>
    </source>
</evidence>
<evidence type="ECO:0000313" key="4">
    <source>
        <dbReference type="EMBL" id="NMP22602.1"/>
    </source>
</evidence>
<feature type="transmembrane region" description="Helical" evidence="1">
    <location>
        <begin position="140"/>
        <end position="158"/>
    </location>
</feature>
<keyword evidence="1" id="KW-1133">Transmembrane helix</keyword>
<accession>A0A7Y0L3E3</accession>
<reference evidence="4 5" key="1">
    <citation type="submission" date="2020-04" db="EMBL/GenBank/DDBJ databases">
        <authorList>
            <person name="Zhang R."/>
            <person name="Schippers A."/>
        </authorList>
    </citation>
    <scope>NUCLEOTIDE SEQUENCE [LARGE SCALE GENOMIC DNA]</scope>
    <source>
        <strain evidence="4 5">DSM 109850</strain>
    </source>
</reference>
<dbReference type="InterPro" id="IPR058486">
    <property type="entry name" value="DUF8173"/>
</dbReference>